<protein>
    <recommendedName>
        <fullName evidence="2">Secreted protein CSS2 C-terminal domain-containing protein</fullName>
    </recommendedName>
</protein>
<keyword evidence="4" id="KW-1185">Reference proteome</keyword>
<organism evidence="3 4">
    <name type="scientific">Botrytis byssoidea</name>
    <dbReference type="NCBI Taxonomy" id="139641"/>
    <lineage>
        <taxon>Eukaryota</taxon>
        <taxon>Fungi</taxon>
        <taxon>Dikarya</taxon>
        <taxon>Ascomycota</taxon>
        <taxon>Pezizomycotina</taxon>
        <taxon>Leotiomycetes</taxon>
        <taxon>Helotiales</taxon>
        <taxon>Sclerotiniaceae</taxon>
        <taxon>Botrytis</taxon>
    </lineage>
</organism>
<feature type="signal peptide" evidence="1">
    <location>
        <begin position="1"/>
        <end position="19"/>
    </location>
</feature>
<evidence type="ECO:0000259" key="2">
    <source>
        <dbReference type="Pfam" id="PF20521"/>
    </source>
</evidence>
<proteinExistence type="predicted"/>
<dbReference type="EMBL" id="RCSW01000029">
    <property type="protein sequence ID" value="KAF7924746.1"/>
    <property type="molecule type" value="Genomic_DNA"/>
</dbReference>
<comment type="caution">
    <text evidence="3">The sequence shown here is derived from an EMBL/GenBank/DDBJ whole genome shotgun (WGS) entry which is preliminary data.</text>
</comment>
<sequence length="194" mass="21278">MRITTPVLLAMSCTKSVYSLAIDGPSTINGQPMPERWIRYDLTPVNTTSDTSLVSRTNVKVCERILAMTAQCLTIVNIVVTLSETVGAAIKSLSDAGSCGKSYGSLDNVSWVYYATGSNCDITTEIKTIQGAIKQHLTITDRNSLCSIEYLDLIYSGIWNSFLLIRPTNSFDSTIYCEPSLSFGSYTSKRKNNI</sequence>
<evidence type="ECO:0000313" key="3">
    <source>
        <dbReference type="EMBL" id="KAF7924746.1"/>
    </source>
</evidence>
<dbReference type="RefSeq" id="XP_038728073.1">
    <property type="nucleotide sequence ID" value="XM_038881212.1"/>
</dbReference>
<name>A0A9P5HVV0_9HELO</name>
<dbReference type="GeneID" id="62154285"/>
<feature type="domain" description="Secreted protein CSS2 C-terminal" evidence="2">
    <location>
        <begin position="50"/>
        <end position="176"/>
    </location>
</feature>
<reference evidence="3 4" key="1">
    <citation type="journal article" date="2020" name="Genome Biol. Evol.">
        <title>Comparative genomics of Sclerotiniaceae.</title>
        <authorList>
            <person name="Valero Jimenez C.A."/>
            <person name="Steentjes M."/>
            <person name="Scholten O.E."/>
            <person name="Van Kan J.A.L."/>
        </authorList>
    </citation>
    <scope>NUCLEOTIDE SEQUENCE [LARGE SCALE GENOMIC DNA]</scope>
    <source>
        <strain evidence="3 4">MUCL 94</strain>
    </source>
</reference>
<gene>
    <name evidence="3" type="ORF">EAE97_010697</name>
</gene>
<accession>A0A9P5HVV0</accession>
<dbReference type="Pfam" id="PF20521">
    <property type="entry name" value="DUF6736"/>
    <property type="match status" value="1"/>
</dbReference>
<dbReference type="Proteomes" id="UP000710849">
    <property type="component" value="Unassembled WGS sequence"/>
</dbReference>
<dbReference type="InterPro" id="IPR046624">
    <property type="entry name" value="CSS2_C"/>
</dbReference>
<feature type="chain" id="PRO_5040216043" description="Secreted protein CSS2 C-terminal domain-containing protein" evidence="1">
    <location>
        <begin position="20"/>
        <end position="194"/>
    </location>
</feature>
<keyword evidence="1" id="KW-0732">Signal</keyword>
<evidence type="ECO:0000256" key="1">
    <source>
        <dbReference type="SAM" id="SignalP"/>
    </source>
</evidence>
<evidence type="ECO:0000313" key="4">
    <source>
        <dbReference type="Proteomes" id="UP000710849"/>
    </source>
</evidence>
<dbReference type="AlphaFoldDB" id="A0A9P5HVV0"/>